<dbReference type="PANTHER" id="PTHR34153">
    <property type="entry name" value="SI:CH211-262H13.3-RELATED-RELATED"/>
    <property type="match status" value="1"/>
</dbReference>
<keyword evidence="4" id="KW-1185">Reference proteome</keyword>
<dbReference type="EMBL" id="JAYMGO010000017">
    <property type="protein sequence ID" value="KAL1258148.1"/>
    <property type="molecule type" value="Genomic_DNA"/>
</dbReference>
<dbReference type="InterPro" id="IPR032071">
    <property type="entry name" value="DUF4806"/>
</dbReference>
<accession>A0ABR3LZ50</accession>
<dbReference type="Pfam" id="PF16064">
    <property type="entry name" value="DUF4806"/>
    <property type="match status" value="1"/>
</dbReference>
<dbReference type="Proteomes" id="UP001558613">
    <property type="component" value="Unassembled WGS sequence"/>
</dbReference>
<evidence type="ECO:0000313" key="3">
    <source>
        <dbReference type="EMBL" id="KAL1258148.1"/>
    </source>
</evidence>
<evidence type="ECO:0000256" key="1">
    <source>
        <dbReference type="SAM" id="MobiDB-lite"/>
    </source>
</evidence>
<organism evidence="3 4">
    <name type="scientific">Cirrhinus molitorella</name>
    <name type="common">mud carp</name>
    <dbReference type="NCBI Taxonomy" id="172907"/>
    <lineage>
        <taxon>Eukaryota</taxon>
        <taxon>Metazoa</taxon>
        <taxon>Chordata</taxon>
        <taxon>Craniata</taxon>
        <taxon>Vertebrata</taxon>
        <taxon>Euteleostomi</taxon>
        <taxon>Actinopterygii</taxon>
        <taxon>Neopterygii</taxon>
        <taxon>Teleostei</taxon>
        <taxon>Ostariophysi</taxon>
        <taxon>Cypriniformes</taxon>
        <taxon>Cyprinidae</taxon>
        <taxon>Labeoninae</taxon>
        <taxon>Labeonini</taxon>
        <taxon>Cirrhinus</taxon>
    </lineage>
</organism>
<gene>
    <name evidence="3" type="ORF">QQF64_011392</name>
</gene>
<feature type="region of interest" description="Disordered" evidence="1">
    <location>
        <begin position="108"/>
        <end position="149"/>
    </location>
</feature>
<evidence type="ECO:0000259" key="2">
    <source>
        <dbReference type="Pfam" id="PF16064"/>
    </source>
</evidence>
<feature type="domain" description="DUF4806" evidence="2">
    <location>
        <begin position="262"/>
        <end position="337"/>
    </location>
</feature>
<proteinExistence type="predicted"/>
<evidence type="ECO:0000313" key="4">
    <source>
        <dbReference type="Proteomes" id="UP001558613"/>
    </source>
</evidence>
<name>A0ABR3LZ50_9TELE</name>
<reference evidence="3 4" key="1">
    <citation type="submission" date="2023-09" db="EMBL/GenBank/DDBJ databases">
        <authorList>
            <person name="Wang M."/>
        </authorList>
    </citation>
    <scope>NUCLEOTIDE SEQUENCE [LARGE SCALE GENOMIC DNA]</scope>
    <source>
        <strain evidence="3">GT-2023</strain>
        <tissue evidence="3">Liver</tissue>
    </source>
</reference>
<protein>
    <recommendedName>
        <fullName evidence="2">DUF4806 domain-containing protein</fullName>
    </recommendedName>
</protein>
<comment type="caution">
    <text evidence="3">The sequence shown here is derived from an EMBL/GenBank/DDBJ whole genome shotgun (WGS) entry which is preliminary data.</text>
</comment>
<dbReference type="PANTHER" id="PTHR34153:SF2">
    <property type="entry name" value="SI:CH211-262H13.3-RELATED"/>
    <property type="match status" value="1"/>
</dbReference>
<sequence>MFVLLHYICKDHDNTAKAGILSAEEAICIFKKMFHIVEFSESSEVEVVPSSWVQNKTCVWPSYKSLTKIHKAVTMQECPTPTWTTFRVRILHTTETYQAARQKLPQATLMSDLQTEDDDNDLPSYAKRKNRGNKRPISSESDEEDVVVRKRLDKRSRSEALVELAAAPSIPAPPVTMTEALRTPCRRLDDAVTTPSTSRNSFSPSISEVGDGDRVLDRVLSVLTEVLKEQKVIKQQLSMLLRDQQTQSRNSSASEDLQDEGEFDLPLSDLSNLEKLESELKEQPEKTKKLVAYFVFVGGFSTKEAVWRILGKLLTNSFAKKINWSGANQKVAFRTLALRTVVINAIRTNVHTKSATEKEVEKYITRWLQLAPDRDGGRKQRTKPNNVP</sequence>